<evidence type="ECO:0000313" key="2">
    <source>
        <dbReference type="EMBL" id="QHT11486.1"/>
    </source>
</evidence>
<name>A0A6C0D345_9ZZZZ</name>
<evidence type="ECO:0000256" key="1">
    <source>
        <dbReference type="SAM" id="MobiDB-lite"/>
    </source>
</evidence>
<sequence>MKAKCKKTRHRCSANKKCYRKSLWTRKNLIKRCKVGTRKCRDNKCHKKTNSSTKTKSPSMKLIKSKSPKIKLLKYQEPIRAITNNMVQKIASNISRTFSSKKTNKKKRPPWR</sequence>
<dbReference type="AlphaFoldDB" id="A0A6C0D345"/>
<protein>
    <submittedName>
        <fullName evidence="2">Uncharacterized protein</fullName>
    </submittedName>
</protein>
<feature type="region of interest" description="Disordered" evidence="1">
    <location>
        <begin position="93"/>
        <end position="112"/>
    </location>
</feature>
<proteinExistence type="predicted"/>
<accession>A0A6C0D345</accession>
<dbReference type="EMBL" id="MN739534">
    <property type="protein sequence ID" value="QHT11486.1"/>
    <property type="molecule type" value="Genomic_DNA"/>
</dbReference>
<organism evidence="2">
    <name type="scientific">viral metagenome</name>
    <dbReference type="NCBI Taxonomy" id="1070528"/>
    <lineage>
        <taxon>unclassified sequences</taxon>
        <taxon>metagenomes</taxon>
        <taxon>organismal metagenomes</taxon>
    </lineage>
</organism>
<feature type="compositionally biased region" description="Basic residues" evidence="1">
    <location>
        <begin position="102"/>
        <end position="112"/>
    </location>
</feature>
<reference evidence="2" key="1">
    <citation type="journal article" date="2020" name="Nature">
        <title>Giant virus diversity and host interactions through global metagenomics.</title>
        <authorList>
            <person name="Schulz F."/>
            <person name="Roux S."/>
            <person name="Paez-Espino D."/>
            <person name="Jungbluth S."/>
            <person name="Walsh D.A."/>
            <person name="Denef V.J."/>
            <person name="McMahon K.D."/>
            <person name="Konstantinidis K.T."/>
            <person name="Eloe-Fadrosh E.A."/>
            <person name="Kyrpides N.C."/>
            <person name="Woyke T."/>
        </authorList>
    </citation>
    <scope>NUCLEOTIDE SEQUENCE</scope>
    <source>
        <strain evidence="2">GVMAG-M-3300023174-116</strain>
    </source>
</reference>